<dbReference type="SMART" id="SM00382">
    <property type="entry name" value="AAA"/>
    <property type="match status" value="1"/>
</dbReference>
<keyword evidence="6" id="KW-0378">Hydrolase</keyword>
<evidence type="ECO:0000256" key="1">
    <source>
        <dbReference type="ARBA" id="ARBA00004651"/>
    </source>
</evidence>
<evidence type="ECO:0000256" key="11">
    <source>
        <dbReference type="SAM" id="Phobius"/>
    </source>
</evidence>
<keyword evidence="4 11" id="KW-0812">Transmembrane</keyword>
<dbReference type="Pfam" id="PF03412">
    <property type="entry name" value="Peptidase_C39"/>
    <property type="match status" value="1"/>
</dbReference>
<dbReference type="GO" id="GO:0006508">
    <property type="term" value="P:proteolysis"/>
    <property type="evidence" value="ECO:0007669"/>
    <property type="project" value="InterPro"/>
</dbReference>
<dbReference type="PROSITE" id="PS50893">
    <property type="entry name" value="ABC_TRANSPORTER_2"/>
    <property type="match status" value="1"/>
</dbReference>
<feature type="transmembrane region" description="Helical" evidence="11">
    <location>
        <begin position="396"/>
        <end position="417"/>
    </location>
</feature>
<dbReference type="Pfam" id="PF00664">
    <property type="entry name" value="ABC_membrane"/>
    <property type="match status" value="1"/>
</dbReference>
<feature type="transmembrane region" description="Helical" evidence="11">
    <location>
        <begin position="423"/>
        <end position="456"/>
    </location>
</feature>
<evidence type="ECO:0000259" key="12">
    <source>
        <dbReference type="PROSITE" id="PS50893"/>
    </source>
</evidence>
<keyword evidence="5" id="KW-0547">Nucleotide-binding</keyword>
<evidence type="ECO:0000256" key="2">
    <source>
        <dbReference type="ARBA" id="ARBA00022448"/>
    </source>
</evidence>
<dbReference type="Pfam" id="PF00005">
    <property type="entry name" value="ABC_tran"/>
    <property type="match status" value="1"/>
</dbReference>
<dbReference type="InterPro" id="IPR033839">
    <property type="entry name" value="Lacticin_481_peptidase"/>
</dbReference>
<dbReference type="InterPro" id="IPR011527">
    <property type="entry name" value="ABC1_TM_dom"/>
</dbReference>
<keyword evidence="8" id="KW-0067">ATP-binding</keyword>
<evidence type="ECO:0000256" key="3">
    <source>
        <dbReference type="ARBA" id="ARBA00022475"/>
    </source>
</evidence>
<evidence type="ECO:0000259" key="14">
    <source>
        <dbReference type="PROSITE" id="PS50990"/>
    </source>
</evidence>
<feature type="transmembrane region" description="Helical" evidence="11">
    <location>
        <begin position="311"/>
        <end position="331"/>
    </location>
</feature>
<keyword evidence="3" id="KW-1003">Cell membrane</keyword>
<dbReference type="SUPFAM" id="SSF52540">
    <property type="entry name" value="P-loop containing nucleoside triphosphate hydrolases"/>
    <property type="match status" value="1"/>
</dbReference>
<evidence type="ECO:0000256" key="5">
    <source>
        <dbReference type="ARBA" id="ARBA00022741"/>
    </source>
</evidence>
<dbReference type="InterPro" id="IPR039421">
    <property type="entry name" value="Type_1_exporter"/>
</dbReference>
<keyword evidence="10 11" id="KW-0472">Membrane</keyword>
<dbReference type="EMBL" id="CP042161">
    <property type="protein sequence ID" value="QDS36307.1"/>
    <property type="molecule type" value="Genomic_DNA"/>
</dbReference>
<dbReference type="InterPro" id="IPR003439">
    <property type="entry name" value="ABC_transporter-like_ATP-bd"/>
</dbReference>
<sequence>MNDDRQGKQDHRWRVPFIEQMQQTECGACCLAMIMHYYKSSISMYDLREALGSGRDGTSLFQLKKTAEQLQFTAKCYKSDLALLETLQLPAIITWDEHHYVVLERIKHKKDSSEKKYTIIDPAIGRKHLNEESFMSHFHGYVLEIIPTANFERVKAANVWATMLRLILQNKQLFVLVFLVTAVLQLCAIAMPILIQQLIDKVIMPANTTMMSVMALGIIIMLVTSSMFTYIRGRVLITMHNVLDSLLQINFFQHLLKLPYSFFMLRSIGDLLFRANSLNGIRELISGSIIRGGLDVLMLIALFTYMSIQSISLALLVFALSLLNIIAVVFTKKVIAEWNQRQILAGTNVQSVQTEMLLGIFHIKTSGVEESMFEKWRHHFKNLLDIYRSKERITNVLVTMTSLLQLAAPLIILWLGAYQVFDGIISLGMLIAIQSIASQFFGVSGSLVGTVNSFILTTSYLKRIQDVLDAPTEQYDGKLKIELTGKIELENVSYAYSKFSEQTLCDISLHIKPGQKVAIIGQSGAGKSTLVNLMIGLFEPTAGRICYDGRDSQHLDMQHIRKQIGTVPQNIYLFNRSILDNIRFSADEATIEDVMEAAKAAQIHDEIMQMPMKYHTMISEMGMNLSGGQRQRIALAKALLTKPTVLLLDEATSSLDHLNEERIDRYLSDIACTRIVIAHRLTTVMNSDVILVLDQGRISAIGTHEQLLENSAYYRRYYGDLAAV</sequence>
<name>A0A517IBK9_BREBE</name>
<comment type="subcellular location">
    <subcellularLocation>
        <location evidence="1">Cell membrane</location>
        <topology evidence="1">Multi-pass membrane protein</topology>
    </subcellularLocation>
</comment>
<dbReference type="PROSITE" id="PS50929">
    <property type="entry name" value="ABC_TM1F"/>
    <property type="match status" value="1"/>
</dbReference>
<keyword evidence="2" id="KW-0813">Transport</keyword>
<keyword evidence="7" id="KW-0788">Thiol protease</keyword>
<feature type="transmembrane region" description="Helical" evidence="11">
    <location>
        <begin position="211"/>
        <end position="231"/>
    </location>
</feature>
<dbReference type="CDD" id="cd18555">
    <property type="entry name" value="ABC_6TM_T1SS_like"/>
    <property type="match status" value="1"/>
</dbReference>
<evidence type="ECO:0000259" key="13">
    <source>
        <dbReference type="PROSITE" id="PS50929"/>
    </source>
</evidence>
<evidence type="ECO:0000313" key="15">
    <source>
        <dbReference type="EMBL" id="QDS36307.1"/>
    </source>
</evidence>
<dbReference type="GO" id="GO:0015421">
    <property type="term" value="F:ABC-type oligopeptide transporter activity"/>
    <property type="evidence" value="ECO:0007669"/>
    <property type="project" value="TreeGrafter"/>
</dbReference>
<dbReference type="InterPro" id="IPR036640">
    <property type="entry name" value="ABC1_TM_sf"/>
</dbReference>
<dbReference type="Gene3D" id="1.20.1560.10">
    <property type="entry name" value="ABC transporter type 1, transmembrane domain"/>
    <property type="match status" value="1"/>
</dbReference>
<proteinExistence type="predicted"/>
<feature type="domain" description="Peptidase C39" evidence="14">
    <location>
        <begin position="20"/>
        <end position="145"/>
    </location>
</feature>
<dbReference type="Gene3D" id="3.90.70.10">
    <property type="entry name" value="Cysteine proteinases"/>
    <property type="match status" value="1"/>
</dbReference>
<gene>
    <name evidence="15" type="ORF">FPS98_21090</name>
</gene>
<feature type="transmembrane region" description="Helical" evidence="11">
    <location>
        <begin position="284"/>
        <end position="305"/>
    </location>
</feature>
<dbReference type="AlphaFoldDB" id="A0A517IBK9"/>
<dbReference type="CDD" id="cd02425">
    <property type="entry name" value="Peptidase_C39F"/>
    <property type="match status" value="1"/>
</dbReference>
<dbReference type="GO" id="GO:0005886">
    <property type="term" value="C:plasma membrane"/>
    <property type="evidence" value="ECO:0007669"/>
    <property type="project" value="UniProtKB-SubCell"/>
</dbReference>
<protein>
    <submittedName>
        <fullName evidence="15">Peptidase domain-containing ABC transporter</fullName>
    </submittedName>
</protein>
<dbReference type="InterPro" id="IPR005074">
    <property type="entry name" value="Peptidase_C39"/>
</dbReference>
<feature type="domain" description="ABC transporter" evidence="12">
    <location>
        <begin position="487"/>
        <end position="720"/>
    </location>
</feature>
<organism evidence="15 16">
    <name type="scientific">Brevibacillus brevis</name>
    <name type="common">Bacillus brevis</name>
    <dbReference type="NCBI Taxonomy" id="1393"/>
    <lineage>
        <taxon>Bacteria</taxon>
        <taxon>Bacillati</taxon>
        <taxon>Bacillota</taxon>
        <taxon>Bacilli</taxon>
        <taxon>Bacillales</taxon>
        <taxon>Paenibacillaceae</taxon>
        <taxon>Brevibacillus</taxon>
    </lineage>
</organism>
<dbReference type="InterPro" id="IPR017871">
    <property type="entry name" value="ABC_transporter-like_CS"/>
</dbReference>
<dbReference type="PROSITE" id="PS50990">
    <property type="entry name" value="PEPTIDASE_C39"/>
    <property type="match status" value="1"/>
</dbReference>
<dbReference type="PANTHER" id="PTHR43394">
    <property type="entry name" value="ATP-DEPENDENT PERMEASE MDL1, MITOCHONDRIAL"/>
    <property type="match status" value="1"/>
</dbReference>
<keyword evidence="7" id="KW-0645">Protease</keyword>
<dbReference type="InterPro" id="IPR003593">
    <property type="entry name" value="AAA+_ATPase"/>
</dbReference>
<keyword evidence="9 11" id="KW-1133">Transmembrane helix</keyword>
<accession>A0A517IBK9</accession>
<feature type="domain" description="ABC transmembrane type-1" evidence="13">
    <location>
        <begin position="175"/>
        <end position="456"/>
    </location>
</feature>
<feature type="transmembrane region" description="Helical" evidence="11">
    <location>
        <begin position="173"/>
        <end position="199"/>
    </location>
</feature>
<reference evidence="15 16" key="1">
    <citation type="submission" date="2019-07" db="EMBL/GenBank/DDBJ databases">
        <title>Characterization of Brevibacillus brevis HK544, as a potential biocontrol agent.</title>
        <authorList>
            <person name="Kim H."/>
        </authorList>
    </citation>
    <scope>NUCLEOTIDE SEQUENCE [LARGE SCALE GENOMIC DNA]</scope>
    <source>
        <strain evidence="15 16">HK544</strain>
    </source>
</reference>
<dbReference type="RefSeq" id="WP_144617883.1">
    <property type="nucleotide sequence ID" value="NZ_CP042161.1"/>
</dbReference>
<evidence type="ECO:0000313" key="16">
    <source>
        <dbReference type="Proteomes" id="UP000317713"/>
    </source>
</evidence>
<dbReference type="GO" id="GO:0016887">
    <property type="term" value="F:ATP hydrolysis activity"/>
    <property type="evidence" value="ECO:0007669"/>
    <property type="project" value="InterPro"/>
</dbReference>
<dbReference type="InterPro" id="IPR027417">
    <property type="entry name" value="P-loop_NTPase"/>
</dbReference>
<dbReference type="PANTHER" id="PTHR43394:SF1">
    <property type="entry name" value="ATP-BINDING CASSETTE SUB-FAMILY B MEMBER 10, MITOCHONDRIAL"/>
    <property type="match status" value="1"/>
</dbReference>
<evidence type="ECO:0000256" key="10">
    <source>
        <dbReference type="ARBA" id="ARBA00023136"/>
    </source>
</evidence>
<dbReference type="Proteomes" id="UP000317713">
    <property type="component" value="Chromosome"/>
</dbReference>
<evidence type="ECO:0000256" key="4">
    <source>
        <dbReference type="ARBA" id="ARBA00022692"/>
    </source>
</evidence>
<evidence type="ECO:0000256" key="9">
    <source>
        <dbReference type="ARBA" id="ARBA00022989"/>
    </source>
</evidence>
<evidence type="ECO:0000256" key="8">
    <source>
        <dbReference type="ARBA" id="ARBA00022840"/>
    </source>
</evidence>
<dbReference type="SUPFAM" id="SSF90123">
    <property type="entry name" value="ABC transporter transmembrane region"/>
    <property type="match status" value="1"/>
</dbReference>
<dbReference type="PROSITE" id="PS00211">
    <property type="entry name" value="ABC_TRANSPORTER_1"/>
    <property type="match status" value="1"/>
</dbReference>
<evidence type="ECO:0000256" key="6">
    <source>
        <dbReference type="ARBA" id="ARBA00022801"/>
    </source>
</evidence>
<dbReference type="GO" id="GO:0008234">
    <property type="term" value="F:cysteine-type peptidase activity"/>
    <property type="evidence" value="ECO:0007669"/>
    <property type="project" value="UniProtKB-KW"/>
</dbReference>
<dbReference type="GO" id="GO:0005524">
    <property type="term" value="F:ATP binding"/>
    <property type="evidence" value="ECO:0007669"/>
    <property type="project" value="UniProtKB-KW"/>
</dbReference>
<evidence type="ECO:0000256" key="7">
    <source>
        <dbReference type="ARBA" id="ARBA00022807"/>
    </source>
</evidence>
<dbReference type="Gene3D" id="3.40.50.300">
    <property type="entry name" value="P-loop containing nucleotide triphosphate hydrolases"/>
    <property type="match status" value="1"/>
</dbReference>
<dbReference type="FunFam" id="3.40.50.300:FF:000299">
    <property type="entry name" value="ABC transporter ATP-binding protein/permease"/>
    <property type="match status" value="1"/>
</dbReference>